<dbReference type="CDD" id="cd06661">
    <property type="entry name" value="GGCT_like"/>
    <property type="match status" value="1"/>
</dbReference>
<dbReference type="Proteomes" id="UP001236559">
    <property type="component" value="Unassembled WGS sequence"/>
</dbReference>
<reference evidence="2 3" key="1">
    <citation type="submission" date="2023-07" db="EMBL/GenBank/DDBJ databases">
        <title>Genomic Encyclopedia of Type Strains, Phase IV (KMG-IV): sequencing the most valuable type-strain genomes for metagenomic binning, comparative biology and taxonomic classification.</title>
        <authorList>
            <person name="Goeker M."/>
        </authorList>
    </citation>
    <scope>NUCLEOTIDE SEQUENCE [LARGE SCALE GENOMIC DNA]</scope>
    <source>
        <strain evidence="2 3">DSM 22616</strain>
    </source>
</reference>
<dbReference type="EMBL" id="JAUSTN010000002">
    <property type="protein sequence ID" value="MDQ0274536.1"/>
    <property type="molecule type" value="Genomic_DNA"/>
</dbReference>
<gene>
    <name evidence="2" type="ORF">J2S72_000544</name>
</gene>
<evidence type="ECO:0000259" key="1">
    <source>
        <dbReference type="Pfam" id="PF06094"/>
    </source>
</evidence>
<organism evidence="2 3">
    <name type="scientific">Peptoniphilus koenoeneniae</name>
    <dbReference type="NCBI Taxonomy" id="507751"/>
    <lineage>
        <taxon>Bacteria</taxon>
        <taxon>Bacillati</taxon>
        <taxon>Bacillota</taxon>
        <taxon>Tissierellia</taxon>
        <taxon>Tissierellales</taxon>
        <taxon>Peptoniphilaceae</taxon>
        <taxon>Peptoniphilus</taxon>
    </lineage>
</organism>
<dbReference type="Pfam" id="PF06094">
    <property type="entry name" value="GGACT"/>
    <property type="match status" value="1"/>
</dbReference>
<evidence type="ECO:0000313" key="2">
    <source>
        <dbReference type="EMBL" id="MDQ0274536.1"/>
    </source>
</evidence>
<keyword evidence="3" id="KW-1185">Reference proteome</keyword>
<dbReference type="InterPro" id="IPR036568">
    <property type="entry name" value="GGCT-like_sf"/>
</dbReference>
<comment type="caution">
    <text evidence="2">The sequence shown here is derived from an EMBL/GenBank/DDBJ whole genome shotgun (WGS) entry which is preliminary data.</text>
</comment>
<name>A0ABU0AUR6_9FIRM</name>
<dbReference type="RefSeq" id="WP_307494944.1">
    <property type="nucleotide sequence ID" value="NZ_JAUSTN010000002.1"/>
</dbReference>
<accession>A0ABU0AUR6</accession>
<dbReference type="InterPro" id="IPR013024">
    <property type="entry name" value="GGCT-like"/>
</dbReference>
<dbReference type="InterPro" id="IPR009288">
    <property type="entry name" value="AIG2-like_dom"/>
</dbReference>
<evidence type="ECO:0000313" key="3">
    <source>
        <dbReference type="Proteomes" id="UP001236559"/>
    </source>
</evidence>
<proteinExistence type="predicted"/>
<dbReference type="SUPFAM" id="SSF110857">
    <property type="entry name" value="Gamma-glutamyl cyclotransferase-like"/>
    <property type="match status" value="1"/>
</dbReference>
<sequence>MKKYIAYGSNINVEWMKETCPGSELLGSGYILNAKLLFRGKGYLNLVLGPGYGKVPVSIWNISQENERALDNYEEYPSYYVKKNILVLGDKGIEEGMVYVMTDEFKDIKKAPEDFYVKRVLDGFEQMSYDKKPVEDALEEICK</sequence>
<dbReference type="Gene3D" id="3.10.490.10">
    <property type="entry name" value="Gamma-glutamyl cyclotransferase-like"/>
    <property type="match status" value="1"/>
</dbReference>
<protein>
    <submittedName>
        <fullName evidence="2">Gamma-glutamylcyclotransferase (GGCT)/AIG2-like uncharacterized protein YtfP</fullName>
    </submittedName>
</protein>
<feature type="domain" description="Gamma-glutamylcyclotransferase AIG2-like" evidence="1">
    <location>
        <begin position="5"/>
        <end position="103"/>
    </location>
</feature>